<organism evidence="1 2">
    <name type="scientific">Streptomyces cadmiisoli</name>
    <dbReference type="NCBI Taxonomy" id="2184053"/>
    <lineage>
        <taxon>Bacteria</taxon>
        <taxon>Bacillati</taxon>
        <taxon>Actinomycetota</taxon>
        <taxon>Actinomycetes</taxon>
        <taxon>Kitasatosporales</taxon>
        <taxon>Streptomycetaceae</taxon>
        <taxon>Streptomyces</taxon>
        <taxon>Streptomyces aurantiacus group</taxon>
    </lineage>
</organism>
<dbReference type="EMBL" id="CP030073">
    <property type="protein sequence ID" value="AWW41976.1"/>
    <property type="molecule type" value="Genomic_DNA"/>
</dbReference>
<dbReference type="AlphaFoldDB" id="A0A2Z4JA91"/>
<reference evidence="1 2" key="1">
    <citation type="journal article" date="2019" name="Int. J. Syst. Evol. Microbiol.">
        <title>Streptomyces cadmiisoli sp. nov., a novel actinomycete isolated from cadmium-contaminated soil.</title>
        <authorList>
            <person name="Li K."/>
            <person name="Tang X."/>
            <person name="Zhao J."/>
            <person name="Guo Y."/>
            <person name="Tang Y."/>
            <person name="Gao J."/>
        </authorList>
    </citation>
    <scope>NUCLEOTIDE SEQUENCE [LARGE SCALE GENOMIC DNA]</scope>
    <source>
        <strain evidence="1 2">ZFG47</strain>
    </source>
</reference>
<sequence>MTTAVRCDVGRRLTPAGSEHSWHGWHFSAGWGAAGGPEFRTVRSDLVAEFVADTAVGAGCYRHPVRFVRLCDDLTPHETPLAP</sequence>
<protein>
    <submittedName>
        <fullName evidence="1">Uncharacterized protein</fullName>
    </submittedName>
</protein>
<evidence type="ECO:0000313" key="1">
    <source>
        <dbReference type="EMBL" id="AWW41976.1"/>
    </source>
</evidence>
<dbReference type="Proteomes" id="UP000249616">
    <property type="component" value="Chromosome"/>
</dbReference>
<dbReference type="KEGG" id="scad:DN051_39630"/>
<proteinExistence type="predicted"/>
<gene>
    <name evidence="1" type="ORF">DN051_39630</name>
</gene>
<name>A0A2Z4JA91_9ACTN</name>
<keyword evidence="2" id="KW-1185">Reference proteome</keyword>
<accession>A0A2Z4JA91</accession>
<evidence type="ECO:0000313" key="2">
    <source>
        <dbReference type="Proteomes" id="UP000249616"/>
    </source>
</evidence>